<evidence type="ECO:0000313" key="5">
    <source>
        <dbReference type="Proteomes" id="UP000658754"/>
    </source>
</evidence>
<evidence type="ECO:0000256" key="1">
    <source>
        <dbReference type="SAM" id="MobiDB-lite"/>
    </source>
</evidence>
<protein>
    <recommendedName>
        <fullName evidence="6">Restriction endonuclease type IV Mrr domain-containing protein</fullName>
    </recommendedName>
</protein>
<proteinExistence type="predicted"/>
<dbReference type="InterPro" id="IPR049050">
    <property type="entry name" value="nSTAND3"/>
</dbReference>
<gene>
    <name evidence="4" type="ORF">GCM10007175_30260</name>
</gene>
<dbReference type="EMBL" id="BMKV01000005">
    <property type="protein sequence ID" value="GGI90760.1"/>
    <property type="molecule type" value="Genomic_DNA"/>
</dbReference>
<reference evidence="5" key="1">
    <citation type="journal article" date="2019" name="Int. J. Syst. Evol. Microbiol.">
        <title>The Global Catalogue of Microorganisms (GCM) 10K type strain sequencing project: providing services to taxonomists for standard genome sequencing and annotation.</title>
        <authorList>
            <consortium name="The Broad Institute Genomics Platform"/>
            <consortium name="The Broad Institute Genome Sequencing Center for Infectious Disease"/>
            <person name="Wu L."/>
            <person name="Ma J."/>
        </authorList>
    </citation>
    <scope>NUCLEOTIDE SEQUENCE [LARGE SCALE GENOMIC DNA]</scope>
    <source>
        <strain evidence="5">CGMCC 1.3601</strain>
    </source>
</reference>
<evidence type="ECO:0000313" key="4">
    <source>
        <dbReference type="EMBL" id="GGI90760.1"/>
    </source>
</evidence>
<keyword evidence="5" id="KW-1185">Reference proteome</keyword>
<evidence type="ECO:0000259" key="3">
    <source>
        <dbReference type="Pfam" id="PF20720"/>
    </source>
</evidence>
<dbReference type="Pfam" id="PF20720">
    <property type="entry name" value="nSTAND3"/>
    <property type="match status" value="1"/>
</dbReference>
<evidence type="ECO:0000259" key="2">
    <source>
        <dbReference type="Pfam" id="PF04471"/>
    </source>
</evidence>
<dbReference type="Pfam" id="PF04471">
    <property type="entry name" value="Mrr_cat"/>
    <property type="match status" value="1"/>
</dbReference>
<dbReference type="SUPFAM" id="SSF52540">
    <property type="entry name" value="P-loop containing nucleoside triphosphate hydrolases"/>
    <property type="match status" value="1"/>
</dbReference>
<dbReference type="InterPro" id="IPR027417">
    <property type="entry name" value="P-loop_NTPase"/>
</dbReference>
<dbReference type="InterPro" id="IPR007560">
    <property type="entry name" value="Restrct_endonuc_IV_Mrr"/>
</dbReference>
<feature type="domain" description="Novel STAND NTPase 3" evidence="3">
    <location>
        <begin position="174"/>
        <end position="334"/>
    </location>
</feature>
<dbReference type="Proteomes" id="UP000658754">
    <property type="component" value="Unassembled WGS sequence"/>
</dbReference>
<accession>A0ABQ2CI58</accession>
<feature type="region of interest" description="Disordered" evidence="1">
    <location>
        <begin position="741"/>
        <end position="766"/>
    </location>
</feature>
<organism evidence="4 5">
    <name type="scientific">Pseudarthrobacter scleromae</name>
    <dbReference type="NCBI Taxonomy" id="158897"/>
    <lineage>
        <taxon>Bacteria</taxon>
        <taxon>Bacillati</taxon>
        <taxon>Actinomycetota</taxon>
        <taxon>Actinomycetes</taxon>
        <taxon>Micrococcales</taxon>
        <taxon>Micrococcaceae</taxon>
        <taxon>Pseudarthrobacter</taxon>
    </lineage>
</organism>
<comment type="caution">
    <text evidence="4">The sequence shown here is derived from an EMBL/GenBank/DDBJ whole genome shotgun (WGS) entry which is preliminary data.</text>
</comment>
<sequence>MPDYDFRSLSPIDFEVFVRDLVNAHLGLEMVTFAIGPDGGIDLRDATTHKLPIVAQCKHRPDATKAALKAAARKEVEKLEGTKLAQYLFVVSAALSPDAELEILNELAELDTTSIQIWHKGKLNQVLTDNRRVEETHFKLWLCSSTALDRLVNGGAWKRSEELVHRVVERARLYVHTPAYGEALRILDETNSLIITGPPGVGKSTIAEMLLLAHWHNGWRVANITSDVDKAWRQIRDDEERIIFFYDDFLGQASTAELHKNEGGEISSLLDAVRRHGGRSRVILTSREQLFGAAITGSDDRLRRMADNGSKLRIELSAVSRQNKAEMLFNHLYFGFEDENVRTQLSTDMRYREVVDHGGFNPRILESVTLLTKHKTVDEFYTAMLGALANPDLIWSGSFQQLPRLAVDILLQLAAHPGTHMRIDELRLAVSITDERDWIPALKILESTWIRLYPTSGPVAFVSLFDASRRDFLLRRIEEPHYLQAVLGSLADCGQLAYLLRLSGYLEDRLSEPLQTPRSQLKQSLSHHLLELDQLVRDTGVKQINNAEREESLRKINRQLKRSEALAKGESGHWSLESHLERLIALTEVAAIVFDSPFDLSRSIAFLQRQLVILDELLDGRAAPDAPQLFRLASYLASENAPALTLAAIPHLLDKAFENVTQSSELLAYEGVPAWFRNGPYKEAGDHNLQQALDWEEDAIRQQSPDAELMQSMLDELASVAEQLNVPVYLDSIQERIDEIKGSSQPDYDSPGWNPKRSSQDLDGTDEDLRQLFLKLA</sequence>
<feature type="domain" description="Restriction endonuclease type IV Mrr" evidence="2">
    <location>
        <begin position="7"/>
        <end position="103"/>
    </location>
</feature>
<evidence type="ECO:0008006" key="6">
    <source>
        <dbReference type="Google" id="ProtNLM"/>
    </source>
</evidence>
<dbReference type="RefSeq" id="WP_188731480.1">
    <property type="nucleotide sequence ID" value="NZ_BMKV01000005.1"/>
</dbReference>
<name>A0ABQ2CI58_9MICC</name>